<comment type="catalytic activity">
    <reaction evidence="4">
        <text>a 2'-deoxyadenosine in DNA + S-adenosyl-L-methionine = an N(6)-methyl-2'-deoxyadenosine in DNA + S-adenosyl-L-homocysteine + H(+)</text>
        <dbReference type="Rhea" id="RHEA:15197"/>
        <dbReference type="Rhea" id="RHEA-COMP:12418"/>
        <dbReference type="Rhea" id="RHEA-COMP:12419"/>
        <dbReference type="ChEBI" id="CHEBI:15378"/>
        <dbReference type="ChEBI" id="CHEBI:57856"/>
        <dbReference type="ChEBI" id="CHEBI:59789"/>
        <dbReference type="ChEBI" id="CHEBI:90615"/>
        <dbReference type="ChEBI" id="CHEBI:90616"/>
        <dbReference type="EC" id="2.1.1.72"/>
    </reaction>
</comment>
<dbReference type="InterPro" id="IPR002941">
    <property type="entry name" value="DNA_methylase_N4/N6"/>
</dbReference>
<dbReference type="SUPFAM" id="SSF110849">
    <property type="entry name" value="ParB/Sulfiredoxin"/>
    <property type="match status" value="1"/>
</dbReference>
<dbReference type="GO" id="GO:0003677">
    <property type="term" value="F:DNA binding"/>
    <property type="evidence" value="ECO:0007669"/>
    <property type="project" value="InterPro"/>
</dbReference>
<dbReference type="Gene3D" id="3.90.1530.10">
    <property type="entry name" value="Conserved hypothetical protein from pyrococcus furiosus pfu- 392566-001, ParB domain"/>
    <property type="match status" value="1"/>
</dbReference>
<sequence>MAFSFTDTRSIDWIDANALSIYERNSRMHSKKQLKKIFRSISEFGWTNPLIIDENNMVLCGAGRLAAAVAHGIDRVPVIRLSHMSEEQKRAYIIADNRIATEAAWDKELLRGELAGLVELGYDVELTGFDTLEIDTALSFDEPTPKADDDVELPPATGQPVSRVGDLWHIGQHRVLCGDARDMACYERLLAGERAQLIFSDPPYGCAIAGNVSGLGQVKHDDFVMGAGEQSLPEFAQTLLRPAFRCMAASAASGAIAFICTDWRASPHLQDAAQGVFHELKNLIVWVKTNFSMGTFYRSGHELIFAYKVTPGTHINNFGLGEGGRHRGNVWTYAGANTFRAGRMEDLEAHSTVKPKALVADAIRDCSKRGGIVLDPFLGSGTTLIACAMTGRFGRGIELDPKYVDVILARVAAETGCEPMLDGVTPLSAVTEQRATAEIGA</sequence>
<dbReference type="EC" id="2.1.1.-" evidence="5"/>
<dbReference type="SUPFAM" id="SSF53335">
    <property type="entry name" value="S-adenosyl-L-methionine-dependent methyltransferases"/>
    <property type="match status" value="1"/>
</dbReference>
<evidence type="ECO:0000256" key="4">
    <source>
        <dbReference type="ARBA" id="ARBA00047942"/>
    </source>
</evidence>
<evidence type="ECO:0000256" key="3">
    <source>
        <dbReference type="ARBA" id="ARBA00022679"/>
    </source>
</evidence>
<evidence type="ECO:0000256" key="1">
    <source>
        <dbReference type="ARBA" id="ARBA00006594"/>
    </source>
</evidence>
<gene>
    <name evidence="7" type="ORF">EAH84_13055</name>
</gene>
<accession>A0A502CAQ4</accession>
<organism evidence="7 8">
    <name type="scientific">Sphingomonas oligophenolica</name>
    <dbReference type="NCBI Taxonomy" id="301154"/>
    <lineage>
        <taxon>Bacteria</taxon>
        <taxon>Pseudomonadati</taxon>
        <taxon>Pseudomonadota</taxon>
        <taxon>Alphaproteobacteria</taxon>
        <taxon>Sphingomonadales</taxon>
        <taxon>Sphingomonadaceae</taxon>
        <taxon>Sphingomonas</taxon>
    </lineage>
</organism>
<dbReference type="OrthoDB" id="7806498at2"/>
<comment type="similarity">
    <text evidence="1 5">Belongs to the N(4)/N(6)-methyltransferase family.</text>
</comment>
<dbReference type="PIRSF" id="PIRSF036758">
    <property type="entry name" value="Aden_M_ParB"/>
    <property type="match status" value="1"/>
</dbReference>
<reference evidence="7 8" key="1">
    <citation type="journal article" date="2019" name="Environ. Microbiol.">
        <title>Species interactions and distinct microbial communities in high Arctic permafrost affected cryosols are associated with the CH4 and CO2 gas fluxes.</title>
        <authorList>
            <person name="Altshuler I."/>
            <person name="Hamel J."/>
            <person name="Turney S."/>
            <person name="Magnuson E."/>
            <person name="Levesque R."/>
            <person name="Greer C."/>
            <person name="Whyte L.G."/>
        </authorList>
    </citation>
    <scope>NUCLEOTIDE SEQUENCE [LARGE SCALE GENOMIC DNA]</scope>
    <source>
        <strain evidence="7 8">S5.1</strain>
    </source>
</reference>
<protein>
    <recommendedName>
        <fullName evidence="5">Methyltransferase</fullName>
        <ecNumber evidence="5">2.1.1.-</ecNumber>
    </recommendedName>
</protein>
<dbReference type="InterPro" id="IPR029063">
    <property type="entry name" value="SAM-dependent_MTases_sf"/>
</dbReference>
<dbReference type="AlphaFoldDB" id="A0A502CAQ4"/>
<proteinExistence type="inferred from homology"/>
<keyword evidence="2 7" id="KW-0489">Methyltransferase</keyword>
<evidence type="ECO:0000313" key="7">
    <source>
        <dbReference type="EMBL" id="TPG10028.1"/>
    </source>
</evidence>
<evidence type="ECO:0000256" key="2">
    <source>
        <dbReference type="ARBA" id="ARBA00022603"/>
    </source>
</evidence>
<evidence type="ECO:0000256" key="5">
    <source>
        <dbReference type="RuleBase" id="RU362026"/>
    </source>
</evidence>
<evidence type="ECO:0000259" key="6">
    <source>
        <dbReference type="SMART" id="SM00470"/>
    </source>
</evidence>
<name>A0A502CAQ4_9SPHN</name>
<keyword evidence="8" id="KW-1185">Reference proteome</keyword>
<dbReference type="SMART" id="SM00470">
    <property type="entry name" value="ParB"/>
    <property type="match status" value="1"/>
</dbReference>
<dbReference type="InterPro" id="IPR001091">
    <property type="entry name" value="RM_Methyltransferase"/>
</dbReference>
<keyword evidence="3 7" id="KW-0808">Transferase</keyword>
<dbReference type="PROSITE" id="PS00092">
    <property type="entry name" value="N6_MTASE"/>
    <property type="match status" value="1"/>
</dbReference>
<dbReference type="GO" id="GO:0008170">
    <property type="term" value="F:N-methyltransferase activity"/>
    <property type="evidence" value="ECO:0007669"/>
    <property type="project" value="InterPro"/>
</dbReference>
<feature type="domain" description="ParB-like N-terminal" evidence="6">
    <location>
        <begin position="12"/>
        <end position="97"/>
    </location>
</feature>
<dbReference type="GO" id="GO:0009007">
    <property type="term" value="F:site-specific DNA-methyltransferase (adenine-specific) activity"/>
    <property type="evidence" value="ECO:0007669"/>
    <property type="project" value="UniProtKB-EC"/>
</dbReference>
<dbReference type="InterPro" id="IPR015840">
    <property type="entry name" value="DNA_MeTrfase_ParB"/>
</dbReference>
<dbReference type="RefSeq" id="WP_140872451.1">
    <property type="nucleotide sequence ID" value="NZ_RCZK01000012.1"/>
</dbReference>
<dbReference type="InterPro" id="IPR003115">
    <property type="entry name" value="ParB_N"/>
</dbReference>
<dbReference type="Proteomes" id="UP000318413">
    <property type="component" value="Unassembled WGS sequence"/>
</dbReference>
<dbReference type="Pfam" id="PF01555">
    <property type="entry name" value="N6_N4_Mtase"/>
    <property type="match status" value="1"/>
</dbReference>
<dbReference type="Gene3D" id="3.40.50.150">
    <property type="entry name" value="Vaccinia Virus protein VP39"/>
    <property type="match status" value="1"/>
</dbReference>
<dbReference type="InterPro" id="IPR036086">
    <property type="entry name" value="ParB/Sulfiredoxin_sf"/>
</dbReference>
<comment type="caution">
    <text evidence="7">The sequence shown here is derived from an EMBL/GenBank/DDBJ whole genome shotgun (WGS) entry which is preliminary data.</text>
</comment>
<dbReference type="CDD" id="cd16403">
    <property type="entry name" value="ParB_N_like_MT"/>
    <property type="match status" value="1"/>
</dbReference>
<evidence type="ECO:0000313" key="8">
    <source>
        <dbReference type="Proteomes" id="UP000318413"/>
    </source>
</evidence>
<dbReference type="InterPro" id="IPR002052">
    <property type="entry name" value="DNA_methylase_N6_adenine_CS"/>
</dbReference>
<dbReference type="PRINTS" id="PR00508">
    <property type="entry name" value="S21N4MTFRASE"/>
</dbReference>
<dbReference type="EMBL" id="RCZK01000012">
    <property type="protein sequence ID" value="TPG10028.1"/>
    <property type="molecule type" value="Genomic_DNA"/>
</dbReference>
<dbReference type="GO" id="GO:0032259">
    <property type="term" value="P:methylation"/>
    <property type="evidence" value="ECO:0007669"/>
    <property type="project" value="UniProtKB-KW"/>
</dbReference>